<dbReference type="Proteomes" id="UP000886501">
    <property type="component" value="Unassembled WGS sequence"/>
</dbReference>
<gene>
    <name evidence="1" type="ORF">BDM02DRAFT_3107521</name>
</gene>
<evidence type="ECO:0000313" key="1">
    <source>
        <dbReference type="EMBL" id="KAF9653595.1"/>
    </source>
</evidence>
<reference evidence="1" key="1">
    <citation type="submission" date="2019-10" db="EMBL/GenBank/DDBJ databases">
        <authorList>
            <consortium name="DOE Joint Genome Institute"/>
            <person name="Kuo A."/>
            <person name="Miyauchi S."/>
            <person name="Kiss E."/>
            <person name="Drula E."/>
            <person name="Kohler A."/>
            <person name="Sanchez-Garcia M."/>
            <person name="Andreopoulos B."/>
            <person name="Barry K.W."/>
            <person name="Bonito G."/>
            <person name="Buee M."/>
            <person name="Carver A."/>
            <person name="Chen C."/>
            <person name="Cichocki N."/>
            <person name="Clum A."/>
            <person name="Culley D."/>
            <person name="Crous P.W."/>
            <person name="Fauchery L."/>
            <person name="Girlanda M."/>
            <person name="Hayes R."/>
            <person name="Keri Z."/>
            <person name="Labutti K."/>
            <person name="Lipzen A."/>
            <person name="Lombard V."/>
            <person name="Magnuson J."/>
            <person name="Maillard F."/>
            <person name="Morin E."/>
            <person name="Murat C."/>
            <person name="Nolan M."/>
            <person name="Ohm R."/>
            <person name="Pangilinan J."/>
            <person name="Pereira M."/>
            <person name="Perotto S."/>
            <person name="Peter M."/>
            <person name="Riley R."/>
            <person name="Sitrit Y."/>
            <person name="Stielow B."/>
            <person name="Szollosi G."/>
            <person name="Zifcakova L."/>
            <person name="Stursova M."/>
            <person name="Spatafora J.W."/>
            <person name="Tedersoo L."/>
            <person name="Vaario L.-M."/>
            <person name="Yamada A."/>
            <person name="Yan M."/>
            <person name="Wang P."/>
            <person name="Xu J."/>
            <person name="Bruns T."/>
            <person name="Baldrian P."/>
            <person name="Vilgalys R."/>
            <person name="Henrissat B."/>
            <person name="Grigoriev I.V."/>
            <person name="Hibbett D."/>
            <person name="Nagy L.G."/>
            <person name="Martin F.M."/>
        </authorList>
    </citation>
    <scope>NUCLEOTIDE SEQUENCE</scope>
    <source>
        <strain evidence="1">P2</strain>
    </source>
</reference>
<comment type="caution">
    <text evidence="1">The sequence shown here is derived from an EMBL/GenBank/DDBJ whole genome shotgun (WGS) entry which is preliminary data.</text>
</comment>
<reference evidence="1" key="2">
    <citation type="journal article" date="2020" name="Nat. Commun.">
        <title>Large-scale genome sequencing of mycorrhizal fungi provides insights into the early evolution of symbiotic traits.</title>
        <authorList>
            <person name="Miyauchi S."/>
            <person name="Kiss E."/>
            <person name="Kuo A."/>
            <person name="Drula E."/>
            <person name="Kohler A."/>
            <person name="Sanchez-Garcia M."/>
            <person name="Morin E."/>
            <person name="Andreopoulos B."/>
            <person name="Barry K.W."/>
            <person name="Bonito G."/>
            <person name="Buee M."/>
            <person name="Carver A."/>
            <person name="Chen C."/>
            <person name="Cichocki N."/>
            <person name="Clum A."/>
            <person name="Culley D."/>
            <person name="Crous P.W."/>
            <person name="Fauchery L."/>
            <person name="Girlanda M."/>
            <person name="Hayes R.D."/>
            <person name="Keri Z."/>
            <person name="LaButti K."/>
            <person name="Lipzen A."/>
            <person name="Lombard V."/>
            <person name="Magnuson J."/>
            <person name="Maillard F."/>
            <person name="Murat C."/>
            <person name="Nolan M."/>
            <person name="Ohm R.A."/>
            <person name="Pangilinan J."/>
            <person name="Pereira M.F."/>
            <person name="Perotto S."/>
            <person name="Peter M."/>
            <person name="Pfister S."/>
            <person name="Riley R."/>
            <person name="Sitrit Y."/>
            <person name="Stielow J.B."/>
            <person name="Szollosi G."/>
            <person name="Zifcakova L."/>
            <person name="Stursova M."/>
            <person name="Spatafora J.W."/>
            <person name="Tedersoo L."/>
            <person name="Vaario L.M."/>
            <person name="Yamada A."/>
            <person name="Yan M."/>
            <person name="Wang P."/>
            <person name="Xu J."/>
            <person name="Bruns T."/>
            <person name="Baldrian P."/>
            <person name="Vilgalys R."/>
            <person name="Dunand C."/>
            <person name="Henrissat B."/>
            <person name="Grigoriev I.V."/>
            <person name="Hibbett D."/>
            <person name="Nagy L.G."/>
            <person name="Martin F.M."/>
        </authorList>
    </citation>
    <scope>NUCLEOTIDE SEQUENCE</scope>
    <source>
        <strain evidence="1">P2</strain>
    </source>
</reference>
<sequence>MFDAARNNNGALLLAAIDAGLPANLTNAQGNTLLMLAAYSGHVNLVEELIARGGDVDALNDNLQSPIAGAVFKDYDDVVHVLAQAGADPRKGKPTAIETAYMFNRKQLLETLGATSDDISDNVPKPLSSYEAGSSGTEK</sequence>
<organism evidence="1 2">
    <name type="scientific">Thelephora ganbajun</name>
    <name type="common">Ganba fungus</name>
    <dbReference type="NCBI Taxonomy" id="370292"/>
    <lineage>
        <taxon>Eukaryota</taxon>
        <taxon>Fungi</taxon>
        <taxon>Dikarya</taxon>
        <taxon>Basidiomycota</taxon>
        <taxon>Agaricomycotina</taxon>
        <taxon>Agaricomycetes</taxon>
        <taxon>Thelephorales</taxon>
        <taxon>Thelephoraceae</taxon>
        <taxon>Thelephora</taxon>
    </lineage>
</organism>
<evidence type="ECO:0000313" key="2">
    <source>
        <dbReference type="Proteomes" id="UP000886501"/>
    </source>
</evidence>
<proteinExistence type="predicted"/>
<dbReference type="EMBL" id="MU117963">
    <property type="protein sequence ID" value="KAF9653595.1"/>
    <property type="molecule type" value="Genomic_DNA"/>
</dbReference>
<protein>
    <submittedName>
        <fullName evidence="1">Ankyrin</fullName>
    </submittedName>
</protein>
<name>A0ACB6ZW20_THEGA</name>
<accession>A0ACB6ZW20</accession>
<keyword evidence="2" id="KW-1185">Reference proteome</keyword>